<dbReference type="AlphaFoldDB" id="A0A5B7EAT3"/>
<dbReference type="Proteomes" id="UP000324222">
    <property type="component" value="Unassembled WGS sequence"/>
</dbReference>
<dbReference type="OrthoDB" id="9995306at2759"/>
<organism evidence="1 2">
    <name type="scientific">Portunus trituberculatus</name>
    <name type="common">Swimming crab</name>
    <name type="synonym">Neptunus trituberculatus</name>
    <dbReference type="NCBI Taxonomy" id="210409"/>
    <lineage>
        <taxon>Eukaryota</taxon>
        <taxon>Metazoa</taxon>
        <taxon>Ecdysozoa</taxon>
        <taxon>Arthropoda</taxon>
        <taxon>Crustacea</taxon>
        <taxon>Multicrustacea</taxon>
        <taxon>Malacostraca</taxon>
        <taxon>Eumalacostraca</taxon>
        <taxon>Eucarida</taxon>
        <taxon>Decapoda</taxon>
        <taxon>Pleocyemata</taxon>
        <taxon>Brachyura</taxon>
        <taxon>Eubrachyura</taxon>
        <taxon>Portunoidea</taxon>
        <taxon>Portunidae</taxon>
        <taxon>Portuninae</taxon>
        <taxon>Portunus</taxon>
    </lineage>
</organism>
<comment type="caution">
    <text evidence="1">The sequence shown here is derived from an EMBL/GenBank/DDBJ whole genome shotgun (WGS) entry which is preliminary data.</text>
</comment>
<accession>A0A5B7EAT3</accession>
<keyword evidence="2" id="KW-1185">Reference proteome</keyword>
<evidence type="ECO:0000313" key="2">
    <source>
        <dbReference type="Proteomes" id="UP000324222"/>
    </source>
</evidence>
<evidence type="ECO:0000313" key="1">
    <source>
        <dbReference type="EMBL" id="MPC29904.1"/>
    </source>
</evidence>
<sequence length="151" mass="16149">MFEAVKNILGDLEVDSSGFLLVSGTATTSPSPLVTHLMTTSLASNQKSTEAPPSYLAPCGEAASHTHCHHCPPAHSLDKEMEGILQICLVGQNKGLVFFPPNIHALRGGHDLRISALRVVTQSHTFAIARPIQNRTTDVDLILCIGLNRGC</sequence>
<name>A0A5B7EAT3_PORTR</name>
<gene>
    <name evidence="1" type="ORF">E2C01_023156</name>
</gene>
<proteinExistence type="predicted"/>
<reference evidence="1 2" key="1">
    <citation type="submission" date="2019-05" db="EMBL/GenBank/DDBJ databases">
        <title>Another draft genome of Portunus trituberculatus and its Hox gene families provides insights of decapod evolution.</title>
        <authorList>
            <person name="Jeong J.-H."/>
            <person name="Song I."/>
            <person name="Kim S."/>
            <person name="Choi T."/>
            <person name="Kim D."/>
            <person name="Ryu S."/>
            <person name="Kim W."/>
        </authorList>
    </citation>
    <scope>NUCLEOTIDE SEQUENCE [LARGE SCALE GENOMIC DNA]</scope>
    <source>
        <tissue evidence="1">Muscle</tissue>
    </source>
</reference>
<protein>
    <submittedName>
        <fullName evidence="1">Uncharacterized protein</fullName>
    </submittedName>
</protein>
<dbReference type="EMBL" id="VSRR010002157">
    <property type="protein sequence ID" value="MPC29904.1"/>
    <property type="molecule type" value="Genomic_DNA"/>
</dbReference>